<gene>
    <name evidence="10" type="ORF">CROQUDRAFT_51945</name>
</gene>
<dbReference type="InterPro" id="IPR000679">
    <property type="entry name" value="Znf_GATA"/>
</dbReference>
<dbReference type="SUPFAM" id="SSF57716">
    <property type="entry name" value="Glucocorticoid receptor-like (DNA-binding domain)"/>
    <property type="match status" value="2"/>
</dbReference>
<name>A0A9P6T793_9BASI</name>
<dbReference type="PANTHER" id="PTHR10071:SF335">
    <property type="entry name" value="IRON-SENSING TRANSCRIPTIONAL REPRESSOR-RELATED"/>
    <property type="match status" value="1"/>
</dbReference>
<keyword evidence="4" id="KW-0862">Zinc</keyword>
<organism evidence="10 11">
    <name type="scientific">Cronartium quercuum f. sp. fusiforme G11</name>
    <dbReference type="NCBI Taxonomy" id="708437"/>
    <lineage>
        <taxon>Eukaryota</taxon>
        <taxon>Fungi</taxon>
        <taxon>Dikarya</taxon>
        <taxon>Basidiomycota</taxon>
        <taxon>Pucciniomycotina</taxon>
        <taxon>Pucciniomycetes</taxon>
        <taxon>Pucciniales</taxon>
        <taxon>Coleosporiaceae</taxon>
        <taxon>Cronartium</taxon>
    </lineage>
</organism>
<dbReference type="AlphaFoldDB" id="A0A9P6T793"/>
<keyword evidence="6" id="KW-0804">Transcription</keyword>
<keyword evidence="5" id="KW-0805">Transcription regulation</keyword>
<protein>
    <recommendedName>
        <fullName evidence="9">GATA-type domain-containing protein</fullName>
    </recommendedName>
</protein>
<dbReference type="GO" id="GO:0008270">
    <property type="term" value="F:zinc ion binding"/>
    <property type="evidence" value="ECO:0007669"/>
    <property type="project" value="UniProtKB-KW"/>
</dbReference>
<keyword evidence="7" id="KW-0539">Nucleus</keyword>
<comment type="subcellular location">
    <subcellularLocation>
        <location evidence="1">Nucleus</location>
    </subcellularLocation>
</comment>
<evidence type="ECO:0000256" key="2">
    <source>
        <dbReference type="ARBA" id="ARBA00022723"/>
    </source>
</evidence>
<evidence type="ECO:0000256" key="1">
    <source>
        <dbReference type="ARBA" id="ARBA00004123"/>
    </source>
</evidence>
<evidence type="ECO:0000259" key="9">
    <source>
        <dbReference type="PROSITE" id="PS50114"/>
    </source>
</evidence>
<dbReference type="PANTHER" id="PTHR10071">
    <property type="entry name" value="TRANSCRIPTION FACTOR GATA FAMILY MEMBER"/>
    <property type="match status" value="1"/>
</dbReference>
<dbReference type="GO" id="GO:0000981">
    <property type="term" value="F:DNA-binding transcription factor activity, RNA polymerase II-specific"/>
    <property type="evidence" value="ECO:0007669"/>
    <property type="project" value="TreeGrafter"/>
</dbReference>
<keyword evidence="11" id="KW-1185">Reference proteome</keyword>
<dbReference type="FunFam" id="3.30.50.10:FF:000007">
    <property type="entry name" value="Nitrogen regulatory AreA, N-terminal"/>
    <property type="match status" value="1"/>
</dbReference>
<dbReference type="Pfam" id="PF00320">
    <property type="entry name" value="GATA"/>
    <property type="match status" value="2"/>
</dbReference>
<dbReference type="PROSITE" id="PS50114">
    <property type="entry name" value="GATA_ZN_FINGER_2"/>
    <property type="match status" value="2"/>
</dbReference>
<sequence length="131" mass="14528">MASKGTCNNNLKVITKTSCVNCGTTETPLWRRDSEGKTICNACGENYDRRLISTPFTFSFEFGGEEVALGATCCENCGTKTTPLWRRDGEGRVACNACGLYYKLHGAHRPVGMKRAMIKRRKRLHSTARVS</sequence>
<feature type="domain" description="GATA-type" evidence="9">
    <location>
        <begin position="18"/>
        <end position="57"/>
    </location>
</feature>
<keyword evidence="2" id="KW-0479">Metal-binding</keyword>
<evidence type="ECO:0000256" key="7">
    <source>
        <dbReference type="ARBA" id="ARBA00023242"/>
    </source>
</evidence>
<dbReference type="Proteomes" id="UP000886653">
    <property type="component" value="Unassembled WGS sequence"/>
</dbReference>
<dbReference type="GO" id="GO:0000978">
    <property type="term" value="F:RNA polymerase II cis-regulatory region sequence-specific DNA binding"/>
    <property type="evidence" value="ECO:0007669"/>
    <property type="project" value="TreeGrafter"/>
</dbReference>
<evidence type="ECO:0000313" key="10">
    <source>
        <dbReference type="EMBL" id="KAG0141279.1"/>
    </source>
</evidence>
<dbReference type="Gene3D" id="3.30.50.10">
    <property type="entry name" value="Erythroid Transcription Factor GATA-1, subunit A"/>
    <property type="match status" value="2"/>
</dbReference>
<evidence type="ECO:0000313" key="11">
    <source>
        <dbReference type="Proteomes" id="UP000886653"/>
    </source>
</evidence>
<evidence type="ECO:0000256" key="8">
    <source>
        <dbReference type="PROSITE-ProRule" id="PRU00094"/>
    </source>
</evidence>
<dbReference type="OrthoDB" id="2507500at2759"/>
<dbReference type="InterPro" id="IPR013088">
    <property type="entry name" value="Znf_NHR/GATA"/>
</dbReference>
<keyword evidence="3 8" id="KW-0863">Zinc-finger</keyword>
<dbReference type="GO" id="GO:0045944">
    <property type="term" value="P:positive regulation of transcription by RNA polymerase II"/>
    <property type="evidence" value="ECO:0007669"/>
    <property type="project" value="TreeGrafter"/>
</dbReference>
<evidence type="ECO:0000256" key="4">
    <source>
        <dbReference type="ARBA" id="ARBA00022833"/>
    </source>
</evidence>
<comment type="caution">
    <text evidence="10">The sequence shown here is derived from an EMBL/GenBank/DDBJ whole genome shotgun (WGS) entry which is preliminary data.</text>
</comment>
<dbReference type="EMBL" id="MU167393">
    <property type="protein sequence ID" value="KAG0141279.1"/>
    <property type="molecule type" value="Genomic_DNA"/>
</dbReference>
<dbReference type="CDD" id="cd00202">
    <property type="entry name" value="ZnF_GATA"/>
    <property type="match status" value="2"/>
</dbReference>
<dbReference type="PRINTS" id="PR00619">
    <property type="entry name" value="GATAZNFINGER"/>
</dbReference>
<dbReference type="SMART" id="SM00401">
    <property type="entry name" value="ZnF_GATA"/>
    <property type="match status" value="2"/>
</dbReference>
<feature type="domain" description="GATA-type" evidence="9">
    <location>
        <begin position="74"/>
        <end position="121"/>
    </location>
</feature>
<dbReference type="PROSITE" id="PS00344">
    <property type="entry name" value="GATA_ZN_FINGER_1"/>
    <property type="match status" value="2"/>
</dbReference>
<dbReference type="InterPro" id="IPR039355">
    <property type="entry name" value="Transcription_factor_GATA"/>
</dbReference>
<evidence type="ECO:0000256" key="5">
    <source>
        <dbReference type="ARBA" id="ARBA00023015"/>
    </source>
</evidence>
<dbReference type="GO" id="GO:0000122">
    <property type="term" value="P:negative regulation of transcription by RNA polymerase II"/>
    <property type="evidence" value="ECO:0007669"/>
    <property type="project" value="TreeGrafter"/>
</dbReference>
<evidence type="ECO:0000256" key="6">
    <source>
        <dbReference type="ARBA" id="ARBA00023163"/>
    </source>
</evidence>
<proteinExistence type="predicted"/>
<dbReference type="GO" id="GO:0005634">
    <property type="term" value="C:nucleus"/>
    <property type="evidence" value="ECO:0007669"/>
    <property type="project" value="UniProtKB-SubCell"/>
</dbReference>
<evidence type="ECO:0000256" key="3">
    <source>
        <dbReference type="ARBA" id="ARBA00022771"/>
    </source>
</evidence>
<reference evidence="10" key="1">
    <citation type="submission" date="2013-11" db="EMBL/GenBank/DDBJ databases">
        <title>Genome sequence of the fusiform rust pathogen reveals effectors for host alternation and coevolution with pine.</title>
        <authorList>
            <consortium name="DOE Joint Genome Institute"/>
            <person name="Smith K."/>
            <person name="Pendleton A."/>
            <person name="Kubisiak T."/>
            <person name="Anderson C."/>
            <person name="Salamov A."/>
            <person name="Aerts A."/>
            <person name="Riley R."/>
            <person name="Clum A."/>
            <person name="Lindquist E."/>
            <person name="Ence D."/>
            <person name="Campbell M."/>
            <person name="Kronenberg Z."/>
            <person name="Feau N."/>
            <person name="Dhillon B."/>
            <person name="Hamelin R."/>
            <person name="Burleigh J."/>
            <person name="Smith J."/>
            <person name="Yandell M."/>
            <person name="Nelson C."/>
            <person name="Grigoriev I."/>
            <person name="Davis J."/>
        </authorList>
    </citation>
    <scope>NUCLEOTIDE SEQUENCE</scope>
    <source>
        <strain evidence="10">G11</strain>
    </source>
</reference>
<accession>A0A9P6T793</accession>